<dbReference type="OrthoDB" id="3800656at2759"/>
<reference evidence="4 5" key="1">
    <citation type="journal article" date="2016" name="Nat. Commun.">
        <title>Ectomycorrhizal ecology is imprinted in the genome of the dominant symbiotic fungus Cenococcum geophilum.</title>
        <authorList>
            <consortium name="DOE Joint Genome Institute"/>
            <person name="Peter M."/>
            <person name="Kohler A."/>
            <person name="Ohm R.A."/>
            <person name="Kuo A."/>
            <person name="Krutzmann J."/>
            <person name="Morin E."/>
            <person name="Arend M."/>
            <person name="Barry K.W."/>
            <person name="Binder M."/>
            <person name="Choi C."/>
            <person name="Clum A."/>
            <person name="Copeland A."/>
            <person name="Grisel N."/>
            <person name="Haridas S."/>
            <person name="Kipfer T."/>
            <person name="LaButti K."/>
            <person name="Lindquist E."/>
            <person name="Lipzen A."/>
            <person name="Maire R."/>
            <person name="Meier B."/>
            <person name="Mihaltcheva S."/>
            <person name="Molinier V."/>
            <person name="Murat C."/>
            <person name="Poggeler S."/>
            <person name="Quandt C.A."/>
            <person name="Sperisen C."/>
            <person name="Tritt A."/>
            <person name="Tisserant E."/>
            <person name="Crous P.W."/>
            <person name="Henrissat B."/>
            <person name="Nehls U."/>
            <person name="Egli S."/>
            <person name="Spatafora J.W."/>
            <person name="Grigoriev I.V."/>
            <person name="Martin F.M."/>
        </authorList>
    </citation>
    <scope>NUCLEOTIDE SEQUENCE [LARGE SCALE GENOMIC DNA]</scope>
    <source>
        <strain evidence="4 5">CBS 459.81</strain>
    </source>
</reference>
<name>A0A8E2DVH1_9PEZI</name>
<dbReference type="InterPro" id="IPR000330">
    <property type="entry name" value="SNF2_N"/>
</dbReference>
<dbReference type="InterPro" id="IPR038718">
    <property type="entry name" value="SNF2-like_sf"/>
</dbReference>
<keyword evidence="1" id="KW-0547">Nucleotide-binding</keyword>
<feature type="domain" description="SNF2 N-terminal" evidence="3">
    <location>
        <begin position="84"/>
        <end position="252"/>
    </location>
</feature>
<evidence type="ECO:0000313" key="4">
    <source>
        <dbReference type="EMBL" id="OCK72646.1"/>
    </source>
</evidence>
<dbReference type="GO" id="GO:0005524">
    <property type="term" value="F:ATP binding"/>
    <property type="evidence" value="ECO:0007669"/>
    <property type="project" value="InterPro"/>
</dbReference>
<organism evidence="4 5">
    <name type="scientific">Lepidopterella palustris CBS 459.81</name>
    <dbReference type="NCBI Taxonomy" id="1314670"/>
    <lineage>
        <taxon>Eukaryota</taxon>
        <taxon>Fungi</taxon>
        <taxon>Dikarya</taxon>
        <taxon>Ascomycota</taxon>
        <taxon>Pezizomycotina</taxon>
        <taxon>Dothideomycetes</taxon>
        <taxon>Pleosporomycetidae</taxon>
        <taxon>Mytilinidiales</taxon>
        <taxon>Argynnaceae</taxon>
        <taxon>Lepidopterella</taxon>
    </lineage>
</organism>
<gene>
    <name evidence="4" type="ORF">K432DRAFT_115157</name>
</gene>
<protein>
    <recommendedName>
        <fullName evidence="3">SNF2 N-terminal domain-containing protein</fullName>
    </recommendedName>
</protein>
<evidence type="ECO:0000313" key="5">
    <source>
        <dbReference type="Proteomes" id="UP000250266"/>
    </source>
</evidence>
<dbReference type="Proteomes" id="UP000250266">
    <property type="component" value="Unassembled WGS sequence"/>
</dbReference>
<proteinExistence type="predicted"/>
<feature type="non-terminal residue" evidence="4">
    <location>
        <position position="390"/>
    </location>
</feature>
<dbReference type="InterPro" id="IPR027417">
    <property type="entry name" value="P-loop_NTPase"/>
</dbReference>
<evidence type="ECO:0000256" key="2">
    <source>
        <dbReference type="ARBA" id="ARBA00022840"/>
    </source>
</evidence>
<dbReference type="Pfam" id="PF00176">
    <property type="entry name" value="SNF2-rel_dom"/>
    <property type="match status" value="1"/>
</dbReference>
<sequence length="390" mass="44218">YDLKFDGGSSRKIEHILKQGDEVFAPTEETARTIIVTTLATWNRRHGPSALYKFRTQQYGKEFAEANRTVEDPDWPCDLRGCFETTVLDEAHMIRNVDTFLNLAILWLRSSWIILMTATPLVNGPNDILGYLQLIQSTEDNQMIAANKGCQDPRMAKDTNPFTLPDSDPASRFRLTVFAFSKFILERKKISPTERGLYMGKLFEKFLIRRNYRSACPFGSANTIGRELPPLRNIVLNLVWDAHAMECYQEFAAYHNKYLRMPLYDETRAGVANDNQFVYNAQHFRALTILSTWPPLGAIPEAIYPHGVSSKAKSGPEAVVEDVGADAVVKPDLNGGEPKEVEYKPGTAAYTRDQAYDMTQQAETKGLGEKVRLHLTLRSLRGVFWKPFPK</sequence>
<keyword evidence="2" id="KW-0067">ATP-binding</keyword>
<keyword evidence="5" id="KW-1185">Reference proteome</keyword>
<feature type="non-terminal residue" evidence="4">
    <location>
        <position position="1"/>
    </location>
</feature>
<evidence type="ECO:0000256" key="1">
    <source>
        <dbReference type="ARBA" id="ARBA00022741"/>
    </source>
</evidence>
<dbReference type="AlphaFoldDB" id="A0A8E2DVH1"/>
<dbReference type="SUPFAM" id="SSF52540">
    <property type="entry name" value="P-loop containing nucleoside triphosphate hydrolases"/>
    <property type="match status" value="1"/>
</dbReference>
<dbReference type="Gene3D" id="3.40.50.10810">
    <property type="entry name" value="Tandem AAA-ATPase domain"/>
    <property type="match status" value="1"/>
</dbReference>
<evidence type="ECO:0000259" key="3">
    <source>
        <dbReference type="Pfam" id="PF00176"/>
    </source>
</evidence>
<accession>A0A8E2DVH1</accession>
<dbReference type="EMBL" id="KV747901">
    <property type="protein sequence ID" value="OCK72646.1"/>
    <property type="molecule type" value="Genomic_DNA"/>
</dbReference>